<dbReference type="EMBL" id="CP089983">
    <property type="protein sequence ID" value="WXB05307.1"/>
    <property type="molecule type" value="Genomic_DNA"/>
</dbReference>
<dbReference type="InterPro" id="IPR036736">
    <property type="entry name" value="ACP-like_sf"/>
</dbReference>
<dbReference type="PANTHER" id="PTHR44845">
    <property type="entry name" value="CARRIER DOMAIN-CONTAINING PROTEIN"/>
    <property type="match status" value="1"/>
</dbReference>
<dbReference type="InterPro" id="IPR009081">
    <property type="entry name" value="PP-bd_ACP"/>
</dbReference>
<feature type="domain" description="Carrier" evidence="4">
    <location>
        <begin position="493"/>
        <end position="548"/>
    </location>
</feature>
<sequence>MLILKGPSRSLPPGIRSVRDLLDALFADVELEHRDCAIDADSAIRLTFGELKRTSATMASHLRENTRVGICMHPSIELMVTLVGVVRRGIPYVALDPNLPPERLAHIVRDSGVDVVIGDGRTTFPDGAVPFRSFAAIAHAPDAPWEGRNDVREEDVFCILYTSGSSGTPKSVPIPHRAVLNRLHWQWADFPLHPRADVGSLKTSLGFVDSIAELWAPLLKGVPLVAIPKHILLDPGRMVEALNRFRMTTAVLIPSLLRRLIDHIAVSGERPTTLRHVVASGEVLPRDLCHDFFRVFGDGGCILSNYYGTSEVMGDVVTQSFRSMSDVDRYGDGERVAIGRPIDNTTLILENIDEHGIGEMTFSGPSVASGESFRTGDRAKVVGKGVLVYWGRADGQVKIAGSRLELGEVEAVLRNRCACKDPVVLFDGEKVVAFLADDEPHLDPDSLARWLPSHAIPRVVRLGMLPRLAGSGKADRRRLLEIHALMEALVEAGIDIGSIDGALHSDFFSLGGTSLNVISTISKLRRHSFDVSVDSFLRATKLEDVVAAMRPRGTASTMLREPSQPRSEGLSMVAGHDLDMKSAVHLLTTSFVEEESLMVLLHGGDPERKAICWLDTERLFTDIWPYAMHESLSFGIERNGQLVGLCLNLDDEHLPAEMPELRLVGMIVNFLAEAEGPAMARLRARGIRTILHGFAVAVDRSHVTNPSQRVAMMLFLERALLEIAKEKGYQAVVTTNTNPLTQDMAEHVLGYDVESVVDHLADWVDAAQGGCRPFAAAPPTQSVKVAVKYS</sequence>
<proteinExistence type="predicted"/>
<keyword evidence="1" id="KW-0596">Phosphopantetheine</keyword>
<organism evidence="5 6">
    <name type="scientific">Pendulispora rubella</name>
    <dbReference type="NCBI Taxonomy" id="2741070"/>
    <lineage>
        <taxon>Bacteria</taxon>
        <taxon>Pseudomonadati</taxon>
        <taxon>Myxococcota</taxon>
        <taxon>Myxococcia</taxon>
        <taxon>Myxococcales</taxon>
        <taxon>Sorangiineae</taxon>
        <taxon>Pendulisporaceae</taxon>
        <taxon>Pendulispora</taxon>
    </lineage>
</organism>
<dbReference type="InterPro" id="IPR045851">
    <property type="entry name" value="AMP-bd_C_sf"/>
</dbReference>
<dbReference type="PROSITE" id="PS00455">
    <property type="entry name" value="AMP_BINDING"/>
    <property type="match status" value="1"/>
</dbReference>
<dbReference type="Gene3D" id="1.10.1200.10">
    <property type="entry name" value="ACP-like"/>
    <property type="match status" value="1"/>
</dbReference>
<dbReference type="SUPFAM" id="SSF56801">
    <property type="entry name" value="Acetyl-CoA synthetase-like"/>
    <property type="match status" value="1"/>
</dbReference>
<evidence type="ECO:0000256" key="2">
    <source>
        <dbReference type="ARBA" id="ARBA00022553"/>
    </source>
</evidence>
<evidence type="ECO:0000259" key="4">
    <source>
        <dbReference type="Pfam" id="PF00550"/>
    </source>
</evidence>
<dbReference type="Pfam" id="PF00550">
    <property type="entry name" value="PP-binding"/>
    <property type="match status" value="1"/>
</dbReference>
<dbReference type="PANTHER" id="PTHR44845:SF6">
    <property type="entry name" value="BETA-ALANINE-ACTIVATING ENZYME"/>
    <property type="match status" value="1"/>
</dbReference>
<dbReference type="InterPro" id="IPR000873">
    <property type="entry name" value="AMP-dep_synth/lig_dom"/>
</dbReference>
<evidence type="ECO:0000259" key="3">
    <source>
        <dbReference type="Pfam" id="PF00501"/>
    </source>
</evidence>
<gene>
    <name evidence="5" type="ORF">LVJ94_51475</name>
</gene>
<dbReference type="InterPro" id="IPR020845">
    <property type="entry name" value="AMP-binding_CS"/>
</dbReference>
<dbReference type="Pfam" id="PF00501">
    <property type="entry name" value="AMP-binding"/>
    <property type="match status" value="1"/>
</dbReference>
<accession>A0ABZ2L9C0</accession>
<keyword evidence="2" id="KW-0597">Phosphoprotein</keyword>
<evidence type="ECO:0000313" key="5">
    <source>
        <dbReference type="EMBL" id="WXB05307.1"/>
    </source>
</evidence>
<dbReference type="InterPro" id="IPR042099">
    <property type="entry name" value="ANL_N_sf"/>
</dbReference>
<dbReference type="Proteomes" id="UP001374803">
    <property type="component" value="Chromosome"/>
</dbReference>
<evidence type="ECO:0000313" key="6">
    <source>
        <dbReference type="Proteomes" id="UP001374803"/>
    </source>
</evidence>
<dbReference type="Gene3D" id="3.40.50.12780">
    <property type="entry name" value="N-terminal domain of ligase-like"/>
    <property type="match status" value="1"/>
</dbReference>
<reference evidence="5" key="1">
    <citation type="submission" date="2021-12" db="EMBL/GenBank/DDBJ databases">
        <title>Discovery of the Pendulisporaceae a myxobacterial family with distinct sporulation behavior and unique specialized metabolism.</title>
        <authorList>
            <person name="Garcia R."/>
            <person name="Popoff A."/>
            <person name="Bader C.D."/>
            <person name="Loehr J."/>
            <person name="Walesch S."/>
            <person name="Walt C."/>
            <person name="Boldt J."/>
            <person name="Bunk B."/>
            <person name="Haeckl F.J.F.P.J."/>
            <person name="Gunesch A.P."/>
            <person name="Birkelbach J."/>
            <person name="Nuebel U."/>
            <person name="Pietschmann T."/>
            <person name="Bach T."/>
            <person name="Mueller R."/>
        </authorList>
    </citation>
    <scope>NUCLEOTIDE SEQUENCE</scope>
    <source>
        <strain evidence="5">MSr11367</strain>
    </source>
</reference>
<dbReference type="Gene3D" id="3.30.300.30">
    <property type="match status" value="1"/>
</dbReference>
<evidence type="ECO:0000256" key="1">
    <source>
        <dbReference type="ARBA" id="ARBA00022450"/>
    </source>
</evidence>
<dbReference type="RefSeq" id="WP_394834951.1">
    <property type="nucleotide sequence ID" value="NZ_CP089929.1"/>
</dbReference>
<protein>
    <submittedName>
        <fullName evidence="5">Non-ribosomal peptide synthetase</fullName>
    </submittedName>
</protein>
<dbReference type="Gene3D" id="3.40.630.30">
    <property type="match status" value="1"/>
</dbReference>
<feature type="domain" description="AMP-dependent synthetase/ligase" evidence="3">
    <location>
        <begin position="37"/>
        <end position="370"/>
    </location>
</feature>
<keyword evidence="6" id="KW-1185">Reference proteome</keyword>
<name>A0ABZ2L9C0_9BACT</name>